<comment type="caution">
    <text evidence="3">The sequence shown here is derived from an EMBL/GenBank/DDBJ whole genome shotgun (WGS) entry which is preliminary data.</text>
</comment>
<organism evidence="3 4">
    <name type="scientific">Linnemannia gamsii</name>
    <dbReference type="NCBI Taxonomy" id="64522"/>
    <lineage>
        <taxon>Eukaryota</taxon>
        <taxon>Fungi</taxon>
        <taxon>Fungi incertae sedis</taxon>
        <taxon>Mucoromycota</taxon>
        <taxon>Mortierellomycotina</taxon>
        <taxon>Mortierellomycetes</taxon>
        <taxon>Mortierellales</taxon>
        <taxon>Mortierellaceae</taxon>
        <taxon>Linnemannia</taxon>
    </lineage>
</organism>
<feature type="domain" description="NACHT" evidence="2">
    <location>
        <begin position="97"/>
        <end position="210"/>
    </location>
</feature>
<feature type="compositionally biased region" description="Acidic residues" evidence="1">
    <location>
        <begin position="472"/>
        <end position="481"/>
    </location>
</feature>
<accession>A0ABQ7JHW8</accession>
<keyword evidence="4" id="KW-1185">Reference proteome</keyword>
<sequence length="538" mass="61473">MLRRYEGGRDNNKRACYDPRELECQMQYATEERVRRLKGLCVDVPEPGIYIKPFGYDQPLGARQPRNNTSLDAPDPLARPLRDMALEFLHSESQYKVLLLMGDPGSGKTVFVRQLERDLWSNYTGPNNPIPILINLPEFSNTGADLLTQVLKSKCFHPEHIQYLRRSKRQFILICDGYDEAQVQGNIYNQNRFNREGQWMVKLIIACRSDKIGRDSDGRFQPEVDDRYSFKKLDQFQKAAMASFTLQQIKEYVGEYVAKQLQVAAIPRDSGGAQKVVQRYSSEVVPSTEPHDLWSVPKYIETLTDIPNLMELVKNPYILSFILDHLPKIAGSSQDVSRSRVSFDELYKYIFDHWMGVGKQRLHGKTMSSSEQQALGRLTEYGFTTTCMEYLKDLAVEIFTRQRNDPVVEYSHLRHKNTDSWKTRFFGPDPESKLLQESVPLIRSGNFYRFVHPSLLQYLYSLAVFDPNSSNDDNDDNDDYGASEWNSGGFDSDDSRGGGRGMLSRTSPGALLEKAPRSLQGPASQHAQAAEKVQALEK</sequence>
<name>A0ABQ7JHW8_9FUNG</name>
<dbReference type="SUPFAM" id="SSF52540">
    <property type="entry name" value="P-loop containing nucleoside triphosphate hydrolases"/>
    <property type="match status" value="1"/>
</dbReference>
<evidence type="ECO:0000313" key="3">
    <source>
        <dbReference type="EMBL" id="KAG0273458.1"/>
    </source>
</evidence>
<evidence type="ECO:0000313" key="4">
    <source>
        <dbReference type="Proteomes" id="UP001194696"/>
    </source>
</evidence>
<proteinExistence type="predicted"/>
<protein>
    <submittedName>
        <fullName evidence="3">WD_REPEATS_REGION domain-containing protein</fullName>
    </submittedName>
</protein>
<dbReference type="Pfam" id="PF05729">
    <property type="entry name" value="NACHT"/>
    <property type="match status" value="1"/>
</dbReference>
<feature type="non-terminal residue" evidence="3">
    <location>
        <position position="538"/>
    </location>
</feature>
<evidence type="ECO:0000259" key="2">
    <source>
        <dbReference type="Pfam" id="PF05729"/>
    </source>
</evidence>
<dbReference type="InterPro" id="IPR027417">
    <property type="entry name" value="P-loop_NTPase"/>
</dbReference>
<dbReference type="Gene3D" id="3.40.50.300">
    <property type="entry name" value="P-loop containing nucleotide triphosphate hydrolases"/>
    <property type="match status" value="1"/>
</dbReference>
<feature type="region of interest" description="Disordered" evidence="1">
    <location>
        <begin position="470"/>
        <end position="538"/>
    </location>
</feature>
<gene>
    <name evidence="3" type="primary">WDR31_5</name>
    <name evidence="3" type="ORF">BGZ96_004839</name>
</gene>
<dbReference type="Proteomes" id="UP001194696">
    <property type="component" value="Unassembled WGS sequence"/>
</dbReference>
<evidence type="ECO:0000256" key="1">
    <source>
        <dbReference type="SAM" id="MobiDB-lite"/>
    </source>
</evidence>
<dbReference type="EMBL" id="JAAAIM010002245">
    <property type="protein sequence ID" value="KAG0273458.1"/>
    <property type="molecule type" value="Genomic_DNA"/>
</dbReference>
<reference evidence="3 4" key="1">
    <citation type="journal article" date="2020" name="Fungal Divers.">
        <title>Resolving the Mortierellaceae phylogeny through synthesis of multi-gene phylogenetics and phylogenomics.</title>
        <authorList>
            <person name="Vandepol N."/>
            <person name="Liber J."/>
            <person name="Desiro A."/>
            <person name="Na H."/>
            <person name="Kennedy M."/>
            <person name="Barry K."/>
            <person name="Grigoriev I.V."/>
            <person name="Miller A.N."/>
            <person name="O'Donnell K."/>
            <person name="Stajich J.E."/>
            <person name="Bonito G."/>
        </authorList>
    </citation>
    <scope>NUCLEOTIDE SEQUENCE [LARGE SCALE GENOMIC DNA]</scope>
    <source>
        <strain evidence="3 4">AD045</strain>
    </source>
</reference>
<dbReference type="InterPro" id="IPR007111">
    <property type="entry name" value="NACHT_NTPase"/>
</dbReference>